<evidence type="ECO:0000256" key="1">
    <source>
        <dbReference type="ARBA" id="ARBA00008361"/>
    </source>
</evidence>
<evidence type="ECO:0000259" key="4">
    <source>
        <dbReference type="Pfam" id="PF08241"/>
    </source>
</evidence>
<keyword evidence="2 5" id="KW-0489">Methyltransferase</keyword>
<evidence type="ECO:0000256" key="2">
    <source>
        <dbReference type="ARBA" id="ARBA00022603"/>
    </source>
</evidence>
<accession>A0ABS4DB60</accession>
<evidence type="ECO:0000313" key="6">
    <source>
        <dbReference type="Proteomes" id="UP001193081"/>
    </source>
</evidence>
<dbReference type="GO" id="GO:0032259">
    <property type="term" value="P:methylation"/>
    <property type="evidence" value="ECO:0007669"/>
    <property type="project" value="UniProtKB-KW"/>
</dbReference>
<dbReference type="Gene3D" id="3.40.50.150">
    <property type="entry name" value="Vaccinia Virus protein VP39"/>
    <property type="match status" value="1"/>
</dbReference>
<protein>
    <submittedName>
        <fullName evidence="5">Class I SAM-dependent methyltransferase</fullName>
    </submittedName>
</protein>
<dbReference type="CDD" id="cd02440">
    <property type="entry name" value="AdoMet_MTases"/>
    <property type="match status" value="1"/>
</dbReference>
<name>A0ABS4DB60_9CHLR</name>
<keyword evidence="6" id="KW-1185">Reference proteome</keyword>
<reference evidence="5 6" key="1">
    <citation type="submission" date="2021-03" db="EMBL/GenBank/DDBJ databases">
        <authorList>
            <person name="Grouzdev D.S."/>
        </authorList>
    </citation>
    <scope>NUCLEOTIDE SEQUENCE [LARGE SCALE GENOMIC DNA]</scope>
    <source>
        <strain evidence="5 6">M50-1</strain>
    </source>
</reference>
<feature type="domain" description="Methyltransferase type 11" evidence="4">
    <location>
        <begin position="31"/>
        <end position="123"/>
    </location>
</feature>
<organism evidence="5 6">
    <name type="scientific">Candidatus Chloroploca mongolica</name>
    <dbReference type="NCBI Taxonomy" id="2528176"/>
    <lineage>
        <taxon>Bacteria</taxon>
        <taxon>Bacillati</taxon>
        <taxon>Chloroflexota</taxon>
        <taxon>Chloroflexia</taxon>
        <taxon>Chloroflexales</taxon>
        <taxon>Chloroflexineae</taxon>
        <taxon>Oscillochloridaceae</taxon>
        <taxon>Candidatus Chloroploca</taxon>
    </lineage>
</organism>
<dbReference type="SUPFAM" id="SSF53335">
    <property type="entry name" value="S-adenosyl-L-methionine-dependent methyltransferases"/>
    <property type="match status" value="1"/>
</dbReference>
<dbReference type="RefSeq" id="WP_135478655.1">
    <property type="nucleotide sequence ID" value="NZ_SIJK02000022.1"/>
</dbReference>
<keyword evidence="3" id="KW-0808">Transferase</keyword>
<comment type="caution">
    <text evidence="5">The sequence shown here is derived from an EMBL/GenBank/DDBJ whole genome shotgun (WGS) entry which is preliminary data.</text>
</comment>
<dbReference type="Pfam" id="PF08241">
    <property type="entry name" value="Methyltransf_11"/>
    <property type="match status" value="1"/>
</dbReference>
<dbReference type="GO" id="GO:0008168">
    <property type="term" value="F:methyltransferase activity"/>
    <property type="evidence" value="ECO:0007669"/>
    <property type="project" value="UniProtKB-KW"/>
</dbReference>
<proteinExistence type="inferred from homology"/>
<evidence type="ECO:0000256" key="3">
    <source>
        <dbReference type="ARBA" id="ARBA00022679"/>
    </source>
</evidence>
<dbReference type="PANTHER" id="PTHR44942">
    <property type="entry name" value="METHYLTRANSF_11 DOMAIN-CONTAINING PROTEIN"/>
    <property type="match status" value="1"/>
</dbReference>
<dbReference type="InterPro" id="IPR029063">
    <property type="entry name" value="SAM-dependent_MTases_sf"/>
</dbReference>
<gene>
    <name evidence="5" type="ORF">EYB53_013250</name>
</gene>
<dbReference type="Proteomes" id="UP001193081">
    <property type="component" value="Unassembled WGS sequence"/>
</dbReference>
<sequence>MNDYAVLHEPYAELLRVALRQASPEGAVVALDLAAGDGHKTAWLAAIGQPGAWVLALDHDRTQIACRKSSGVAYLVADAHRLPLGTAQVDLIWCIAALHLFADRAGVLDEIQRTLRPGGTVVLAVAGDYWVRRRTWPAGSVPTDRHPPPPADDLGGTLRCTLETSGFADVQIAAYLLEAAGQAVEFAWMPLVDAGTVQLKTASGATGVPGLPVNIGEPEIASILLIVSGRKRVG</sequence>
<dbReference type="InterPro" id="IPR013216">
    <property type="entry name" value="Methyltransf_11"/>
</dbReference>
<comment type="similarity">
    <text evidence="1">Belongs to the methyltransferase superfamily.</text>
</comment>
<dbReference type="PANTHER" id="PTHR44942:SF4">
    <property type="entry name" value="METHYLTRANSFERASE TYPE 11 DOMAIN-CONTAINING PROTEIN"/>
    <property type="match status" value="1"/>
</dbReference>
<dbReference type="EMBL" id="SIJK02000022">
    <property type="protein sequence ID" value="MBP1466676.1"/>
    <property type="molecule type" value="Genomic_DNA"/>
</dbReference>
<evidence type="ECO:0000313" key="5">
    <source>
        <dbReference type="EMBL" id="MBP1466676.1"/>
    </source>
</evidence>
<dbReference type="InterPro" id="IPR051052">
    <property type="entry name" value="Diverse_substrate_MTase"/>
</dbReference>